<dbReference type="EMBL" id="VKHS01000306">
    <property type="protein sequence ID" value="MBB0230565.1"/>
    <property type="molecule type" value="Genomic_DNA"/>
</dbReference>
<name>A0A7W3T417_9ACTN</name>
<keyword evidence="3" id="KW-1185">Reference proteome</keyword>
<proteinExistence type="predicted"/>
<comment type="caution">
    <text evidence="2">The sequence shown here is derived from an EMBL/GenBank/DDBJ whole genome shotgun (WGS) entry which is preliminary data.</text>
</comment>
<dbReference type="AlphaFoldDB" id="A0A7W3T417"/>
<organism evidence="2 3">
    <name type="scientific">Streptomyces calidiresistens</name>
    <dbReference type="NCBI Taxonomy" id="1485586"/>
    <lineage>
        <taxon>Bacteria</taxon>
        <taxon>Bacillati</taxon>
        <taxon>Actinomycetota</taxon>
        <taxon>Actinomycetes</taxon>
        <taxon>Kitasatosporales</taxon>
        <taxon>Streptomycetaceae</taxon>
        <taxon>Streptomyces</taxon>
    </lineage>
</organism>
<reference evidence="3" key="1">
    <citation type="submission" date="2019-10" db="EMBL/GenBank/DDBJ databases">
        <title>Streptomyces sp. nov., a novel actinobacterium isolated from alkaline environment.</title>
        <authorList>
            <person name="Golinska P."/>
        </authorList>
    </citation>
    <scope>NUCLEOTIDE SEQUENCE [LARGE SCALE GENOMIC DNA]</scope>
    <source>
        <strain evidence="3">DSM 42108</strain>
    </source>
</reference>
<gene>
    <name evidence="2" type="ORF">FOE67_13830</name>
</gene>
<evidence type="ECO:0000313" key="3">
    <source>
        <dbReference type="Proteomes" id="UP000530234"/>
    </source>
</evidence>
<feature type="region of interest" description="Disordered" evidence="1">
    <location>
        <begin position="206"/>
        <end position="239"/>
    </location>
</feature>
<protein>
    <submittedName>
        <fullName evidence="2">Uncharacterized protein</fullName>
    </submittedName>
</protein>
<dbReference type="Proteomes" id="UP000530234">
    <property type="component" value="Unassembled WGS sequence"/>
</dbReference>
<sequence length="239" mass="26244">MHPPHLDLRLDGFRATDEQTEEAFRDAIGIDHADLIPLAEHHTPEGTSYHLLHHAAATWGTPGEPQLIALHLWRDLREKTFGFTHAPLPLVAMAQSWLVHRGCPREKIRLAPDTGTAAADETTRALEDRLTYEGNHFALLDSYTDDDPDHAATVVILRSLDEHSPSPFRVLHETVDTASRTHTLREGGFTTHAEALRWCGDALAGKATPPPPFRSTVRPGPQPIGAPPGVGHRSAGRGR</sequence>
<evidence type="ECO:0000256" key="1">
    <source>
        <dbReference type="SAM" id="MobiDB-lite"/>
    </source>
</evidence>
<dbReference type="RefSeq" id="WP_182664139.1">
    <property type="nucleotide sequence ID" value="NZ_VKHS01000306.1"/>
</dbReference>
<accession>A0A7W3T417</accession>
<evidence type="ECO:0000313" key="2">
    <source>
        <dbReference type="EMBL" id="MBB0230565.1"/>
    </source>
</evidence>